<dbReference type="AlphaFoldDB" id="A0A0S8JYQ8"/>
<comment type="caution">
    <text evidence="7">The sequence shown here is derived from an EMBL/GenBank/DDBJ whole genome shotgun (WGS) entry which is preliminary data.</text>
</comment>
<gene>
    <name evidence="7" type="ORF">AMJ74_02605</name>
</gene>
<evidence type="ECO:0000256" key="1">
    <source>
        <dbReference type="ARBA" id="ARBA00004167"/>
    </source>
</evidence>
<accession>A0A0S8JYQ8</accession>
<organism evidence="7 8">
    <name type="scientific">candidate division WOR_3 bacterium SM1_77</name>
    <dbReference type="NCBI Taxonomy" id="1703778"/>
    <lineage>
        <taxon>Bacteria</taxon>
        <taxon>Bacteria division WOR-3</taxon>
    </lineage>
</organism>
<dbReference type="GO" id="GO:0005886">
    <property type="term" value="C:plasma membrane"/>
    <property type="evidence" value="ECO:0007669"/>
    <property type="project" value="InterPro"/>
</dbReference>
<dbReference type="InterPro" id="IPR007452">
    <property type="entry name" value="TamB_C"/>
</dbReference>
<keyword evidence="4 5" id="KW-0472">Membrane</keyword>
<evidence type="ECO:0000256" key="2">
    <source>
        <dbReference type="ARBA" id="ARBA00022692"/>
    </source>
</evidence>
<dbReference type="Pfam" id="PF04357">
    <property type="entry name" value="TamB"/>
    <property type="match status" value="1"/>
</dbReference>
<dbReference type="PANTHER" id="PTHR36985">
    <property type="entry name" value="TRANSLOCATION AND ASSEMBLY MODULE SUBUNIT TAMB"/>
    <property type="match status" value="1"/>
</dbReference>
<keyword evidence="2 5" id="KW-0812">Transmembrane</keyword>
<sequence>MKRYIKHIVGPIFFLLIICGAILYVTSAHFGALTLGILERVAGVNVAYEHISGNVLQGFRISNYRVRLSETDSVCGVLAHIHYRFNPFMLRLPNLFEINLIEPRITIEAKQTTGGSGFRGLPNLRLGLRINLKNGQIMYKNQGSYEIDRISGIVFLDLVGRRTHVATMNLSLHSAKHSVYVRSLVLDAEVDNEQIRLNSFKCLGTGFALEGSGQYSYQPKYARFDFVKGQCDLEKLNQHEGIVDFTGSITYAQGNFLPRIRGNVTGLKPFDEFGFETNAASDTIWVNVFDGKVLGGILFAQLKVMQLRDIEFLMNFKDLDISEYVGIEGPVVTSGYLSYAANRFCGFVGSPQELGLDSLFFFGSYAESELQLDSLFVSEGRRTLYARGKILPRFDVDVEFSDFDIGRFQNYFPVSGRLNGSLHVVGEPRDLYGLSLTSALLVQDLSIHGFNVDSLLLSSVDFQKDRKDRNMSVTLRGVHYRDYHFGCTDLRIKDTVFNFVASDEADSFYIDGILRDGFRGTICSLFVNYNQVLTRSMEPIEFDILRKTLSSVNLSLADGVFFFSRVPLSLEFAGVDLGKIGRLLGLRDTIRGTLDLSYVNDSIRMNGQNIDFMGLENGVLEFTGHYASGGVVVESLHIHDDNNQVFDAQGILSFEESELTAKFSDVGIWVLAFLKNFLGDPTGLMTGEVAFRGNIDQFELSGGGKIQDGSFSVDVIASQFDSVNTDVLFEGDRIVFATGKGMISPKNGRKLSDQWVSGGGVVKLEKRFRVDNLNFDFSFIDAPLQFPPFAYGIGSGNFSMSMRDRVMYYNGNITVNEAVIPLEFGMKIEEEQVAQDDDWHVNLKLKAERDVWLRNPDADVEFGGEVSIVRENGPVYLSGIMETDRGSYYWVNHILTITQGKVTFIPGDEIDPDLDFWAELNTREGIRIILHLFGPISEPIFEFYTDPPGQYTEQDIITYLNLNITWQELEQLKRGEYMSRIIPRSLLSWLEGDVSRAIKRYTGLDYFHIETPFFEEGDKAKLTVGKFIDRNLFVTYTYDITTFSNEFNVEYFIDDKNKIQVERDETGEFSLQYQYRLRF</sequence>
<comment type="subcellular location">
    <subcellularLocation>
        <location evidence="1">Membrane</location>
        <topology evidence="1">Single-pass membrane protein</topology>
    </subcellularLocation>
</comment>
<dbReference type="GO" id="GO:0097347">
    <property type="term" value="C:TAM protein secretion complex"/>
    <property type="evidence" value="ECO:0007669"/>
    <property type="project" value="TreeGrafter"/>
</dbReference>
<feature type="transmembrane region" description="Helical" evidence="5">
    <location>
        <begin position="12"/>
        <end position="38"/>
    </location>
</feature>
<evidence type="ECO:0000256" key="5">
    <source>
        <dbReference type="SAM" id="Phobius"/>
    </source>
</evidence>
<proteinExistence type="predicted"/>
<dbReference type="GO" id="GO:0009306">
    <property type="term" value="P:protein secretion"/>
    <property type="evidence" value="ECO:0007669"/>
    <property type="project" value="InterPro"/>
</dbReference>
<reference evidence="7 8" key="1">
    <citation type="journal article" date="2015" name="Microbiome">
        <title>Genomic resolution of linkages in carbon, nitrogen, and sulfur cycling among widespread estuary sediment bacteria.</title>
        <authorList>
            <person name="Baker B.J."/>
            <person name="Lazar C.S."/>
            <person name="Teske A.P."/>
            <person name="Dick G.J."/>
        </authorList>
    </citation>
    <scope>NUCLEOTIDE SEQUENCE [LARGE SCALE GENOMIC DNA]</scope>
    <source>
        <strain evidence="7">SM1_77</strain>
    </source>
</reference>
<name>A0A0S8JYQ8_UNCW3</name>
<dbReference type="PANTHER" id="PTHR36985:SF1">
    <property type="entry name" value="TRANSLOCATION AND ASSEMBLY MODULE SUBUNIT TAMB"/>
    <property type="match status" value="1"/>
</dbReference>
<evidence type="ECO:0000313" key="7">
    <source>
        <dbReference type="EMBL" id="KPL14863.1"/>
    </source>
</evidence>
<protein>
    <recommendedName>
        <fullName evidence="6">Translocation and assembly module TamB C-terminal domain-containing protein</fullName>
    </recommendedName>
</protein>
<evidence type="ECO:0000256" key="3">
    <source>
        <dbReference type="ARBA" id="ARBA00022989"/>
    </source>
</evidence>
<evidence type="ECO:0000256" key="4">
    <source>
        <dbReference type="ARBA" id="ARBA00023136"/>
    </source>
</evidence>
<dbReference type="EMBL" id="LJVE01000032">
    <property type="protein sequence ID" value="KPL14863.1"/>
    <property type="molecule type" value="Genomic_DNA"/>
</dbReference>
<evidence type="ECO:0000259" key="6">
    <source>
        <dbReference type="Pfam" id="PF04357"/>
    </source>
</evidence>
<feature type="domain" description="Translocation and assembly module TamB C-terminal" evidence="6">
    <location>
        <begin position="835"/>
        <end position="1076"/>
    </location>
</feature>
<dbReference type="Proteomes" id="UP000050975">
    <property type="component" value="Unassembled WGS sequence"/>
</dbReference>
<evidence type="ECO:0000313" key="8">
    <source>
        <dbReference type="Proteomes" id="UP000050975"/>
    </source>
</evidence>
<keyword evidence="3 5" id="KW-1133">Transmembrane helix</keyword>